<dbReference type="InterPro" id="IPR057196">
    <property type="entry name" value="DUF7874"/>
</dbReference>
<dbReference type="Pfam" id="PF25284">
    <property type="entry name" value="DUF7874"/>
    <property type="match status" value="1"/>
</dbReference>
<feature type="region of interest" description="Disordered" evidence="1">
    <location>
        <begin position="1"/>
        <end position="30"/>
    </location>
</feature>
<reference evidence="2" key="1">
    <citation type="submission" date="2014-09" db="EMBL/GenBank/DDBJ databases">
        <authorList>
            <person name="Magalhaes I.L.F."/>
            <person name="Oliveira U."/>
            <person name="Santos F.R."/>
            <person name="Vidigal T.H.D.A."/>
            <person name="Brescovit A.D."/>
            <person name="Santos A.J."/>
        </authorList>
    </citation>
    <scope>NUCLEOTIDE SEQUENCE</scope>
    <source>
        <tissue evidence="2">Shoot tissue taken approximately 20 cm above the soil surface</tissue>
    </source>
</reference>
<protein>
    <submittedName>
        <fullName evidence="2">Uncharacterized protein</fullName>
    </submittedName>
</protein>
<proteinExistence type="predicted"/>
<name>A0A0A8XQC1_ARUDO</name>
<accession>A0A0A8XQC1</accession>
<evidence type="ECO:0000313" key="2">
    <source>
        <dbReference type="EMBL" id="JAD14780.1"/>
    </source>
</evidence>
<dbReference type="PANTHER" id="PTHR37216">
    <property type="entry name" value="EXPRESSED PROTEIN"/>
    <property type="match status" value="1"/>
</dbReference>
<dbReference type="EMBL" id="GBRH01283115">
    <property type="protein sequence ID" value="JAD14780.1"/>
    <property type="molecule type" value="Transcribed_RNA"/>
</dbReference>
<dbReference type="PANTHER" id="PTHR37216:SF1">
    <property type="entry name" value="EXPRESSED PROTEIN"/>
    <property type="match status" value="1"/>
</dbReference>
<dbReference type="AlphaFoldDB" id="A0A0A8XQC1"/>
<sequence length="174" mass="19923">MEQDSTQAMQVGDQRQTVPNGEKAEQKVPKPGDAKKLIQFMENHYEDFVACVNTFDEFYHAIYELMEMFCEERGQFQYKMPEKETLLKAYNNHHKTEGELKKEEFVAISKEVIGVNSFTFGKASMEFLMFLFGAPACALLAKRILPGLRWLSDDIVIPLATSGSVAYLIHTKRL</sequence>
<reference evidence="2" key="2">
    <citation type="journal article" date="2015" name="Data Brief">
        <title>Shoot transcriptome of the giant reed, Arundo donax.</title>
        <authorList>
            <person name="Barrero R.A."/>
            <person name="Guerrero F.D."/>
            <person name="Moolhuijzen P."/>
            <person name="Goolsby J.A."/>
            <person name="Tidwell J."/>
            <person name="Bellgard S.E."/>
            <person name="Bellgard M.I."/>
        </authorList>
    </citation>
    <scope>NUCLEOTIDE SEQUENCE</scope>
    <source>
        <tissue evidence="2">Shoot tissue taken approximately 20 cm above the soil surface</tissue>
    </source>
</reference>
<organism evidence="2">
    <name type="scientific">Arundo donax</name>
    <name type="common">Giant reed</name>
    <name type="synonym">Donax arundinaceus</name>
    <dbReference type="NCBI Taxonomy" id="35708"/>
    <lineage>
        <taxon>Eukaryota</taxon>
        <taxon>Viridiplantae</taxon>
        <taxon>Streptophyta</taxon>
        <taxon>Embryophyta</taxon>
        <taxon>Tracheophyta</taxon>
        <taxon>Spermatophyta</taxon>
        <taxon>Magnoliopsida</taxon>
        <taxon>Liliopsida</taxon>
        <taxon>Poales</taxon>
        <taxon>Poaceae</taxon>
        <taxon>PACMAD clade</taxon>
        <taxon>Arundinoideae</taxon>
        <taxon>Arundineae</taxon>
        <taxon>Arundo</taxon>
    </lineage>
</organism>
<feature type="compositionally biased region" description="Polar residues" evidence="1">
    <location>
        <begin position="1"/>
        <end position="19"/>
    </location>
</feature>
<evidence type="ECO:0000256" key="1">
    <source>
        <dbReference type="SAM" id="MobiDB-lite"/>
    </source>
</evidence>